<dbReference type="EMBL" id="PQFF01000477">
    <property type="protein sequence ID" value="RHZ48037.1"/>
    <property type="molecule type" value="Genomic_DNA"/>
</dbReference>
<dbReference type="GO" id="GO:0003677">
    <property type="term" value="F:DNA binding"/>
    <property type="evidence" value="ECO:0007669"/>
    <property type="project" value="UniProtKB-KW"/>
</dbReference>
<dbReference type="GO" id="GO:0005694">
    <property type="term" value="C:chromosome"/>
    <property type="evidence" value="ECO:0007669"/>
    <property type="project" value="TreeGrafter"/>
</dbReference>
<keyword evidence="4" id="KW-0347">Helicase</keyword>
<dbReference type="InterPro" id="IPR014001">
    <property type="entry name" value="Helicase_ATP-bd"/>
</dbReference>
<comment type="catalytic activity">
    <reaction evidence="9">
        <text>Couples ATP hydrolysis with the unwinding of duplex DNA by translocating in the 3'-5' direction.</text>
        <dbReference type="EC" id="5.6.2.4"/>
    </reaction>
</comment>
<dbReference type="InterPro" id="IPR011545">
    <property type="entry name" value="DEAD/DEAH_box_helicase_dom"/>
</dbReference>
<evidence type="ECO:0000313" key="14">
    <source>
        <dbReference type="Proteomes" id="UP000266861"/>
    </source>
</evidence>
<evidence type="ECO:0000256" key="7">
    <source>
        <dbReference type="ARBA" id="ARBA00023235"/>
    </source>
</evidence>
<dbReference type="GO" id="GO:0016787">
    <property type="term" value="F:hydrolase activity"/>
    <property type="evidence" value="ECO:0007669"/>
    <property type="project" value="UniProtKB-KW"/>
</dbReference>
<feature type="domain" description="Helicase C-terminal" evidence="12">
    <location>
        <begin position="1499"/>
        <end position="1652"/>
    </location>
</feature>
<feature type="domain" description="Helicase ATP-binding" evidence="11">
    <location>
        <begin position="1204"/>
        <end position="1375"/>
    </location>
</feature>
<dbReference type="InterPro" id="IPR027417">
    <property type="entry name" value="P-loop_NTPase"/>
</dbReference>
<keyword evidence="7" id="KW-0413">Isomerase</keyword>
<dbReference type="GO" id="GO:0005737">
    <property type="term" value="C:cytoplasm"/>
    <property type="evidence" value="ECO:0007669"/>
    <property type="project" value="TreeGrafter"/>
</dbReference>
<keyword evidence="6" id="KW-0238">DNA-binding</keyword>
<evidence type="ECO:0000256" key="8">
    <source>
        <dbReference type="ARBA" id="ARBA00023242"/>
    </source>
</evidence>
<proteinExistence type="inferred from homology"/>
<protein>
    <recommendedName>
        <fullName evidence="10">DNA 3'-5' helicase</fullName>
        <ecNumber evidence="10">5.6.2.4</ecNumber>
    </recommendedName>
</protein>
<dbReference type="GO" id="GO:0005634">
    <property type="term" value="C:nucleus"/>
    <property type="evidence" value="ECO:0007669"/>
    <property type="project" value="TreeGrafter"/>
</dbReference>
<evidence type="ECO:0000256" key="9">
    <source>
        <dbReference type="ARBA" id="ARBA00034617"/>
    </source>
</evidence>
<dbReference type="Proteomes" id="UP000266861">
    <property type="component" value="Unassembled WGS sequence"/>
</dbReference>
<dbReference type="SMART" id="SM00487">
    <property type="entry name" value="DEXDc"/>
    <property type="match status" value="2"/>
</dbReference>
<dbReference type="GO" id="GO:0000724">
    <property type="term" value="P:double-strand break repair via homologous recombination"/>
    <property type="evidence" value="ECO:0007669"/>
    <property type="project" value="TreeGrafter"/>
</dbReference>
<dbReference type="SMART" id="SM00490">
    <property type="entry name" value="HELICc"/>
    <property type="match status" value="1"/>
</dbReference>
<evidence type="ECO:0000256" key="6">
    <source>
        <dbReference type="ARBA" id="ARBA00023125"/>
    </source>
</evidence>
<accession>A0A397GC65</accession>
<evidence type="ECO:0000259" key="12">
    <source>
        <dbReference type="PROSITE" id="PS51194"/>
    </source>
</evidence>
<dbReference type="PANTHER" id="PTHR13710">
    <property type="entry name" value="DNA HELICASE RECQ FAMILY MEMBER"/>
    <property type="match status" value="1"/>
</dbReference>
<dbReference type="SUPFAM" id="SSF52540">
    <property type="entry name" value="P-loop containing nucleoside triphosphate hydrolases"/>
    <property type="match status" value="3"/>
</dbReference>
<organism evidence="13 14">
    <name type="scientific">Diversispora epigaea</name>
    <dbReference type="NCBI Taxonomy" id="1348612"/>
    <lineage>
        <taxon>Eukaryota</taxon>
        <taxon>Fungi</taxon>
        <taxon>Fungi incertae sedis</taxon>
        <taxon>Mucoromycota</taxon>
        <taxon>Glomeromycotina</taxon>
        <taxon>Glomeromycetes</taxon>
        <taxon>Diversisporales</taxon>
        <taxon>Diversisporaceae</taxon>
        <taxon>Diversispora</taxon>
    </lineage>
</organism>
<keyword evidence="8" id="KW-0539">Nucleus</keyword>
<dbReference type="CDD" id="cd17920">
    <property type="entry name" value="DEXHc_RecQ"/>
    <property type="match status" value="1"/>
</dbReference>
<keyword evidence="3" id="KW-0378">Hydrolase</keyword>
<gene>
    <name evidence="13" type="ORF">Glove_562g38</name>
</gene>
<keyword evidence="14" id="KW-1185">Reference proteome</keyword>
<evidence type="ECO:0000256" key="5">
    <source>
        <dbReference type="ARBA" id="ARBA00022840"/>
    </source>
</evidence>
<dbReference type="GO" id="GO:0043138">
    <property type="term" value="F:3'-5' DNA helicase activity"/>
    <property type="evidence" value="ECO:0007669"/>
    <property type="project" value="UniProtKB-EC"/>
</dbReference>
<dbReference type="InterPro" id="IPR001650">
    <property type="entry name" value="Helicase_C-like"/>
</dbReference>
<evidence type="ECO:0000256" key="3">
    <source>
        <dbReference type="ARBA" id="ARBA00022801"/>
    </source>
</evidence>
<dbReference type="PROSITE" id="PS51194">
    <property type="entry name" value="HELICASE_CTER"/>
    <property type="match status" value="1"/>
</dbReference>
<dbReference type="InterPro" id="IPR004589">
    <property type="entry name" value="DNA_helicase_ATP-dep_RecQ"/>
</dbReference>
<evidence type="ECO:0000256" key="10">
    <source>
        <dbReference type="ARBA" id="ARBA00034808"/>
    </source>
</evidence>
<keyword evidence="5" id="KW-0067">ATP-binding</keyword>
<dbReference type="Gene3D" id="3.40.50.300">
    <property type="entry name" value="P-loop containing nucleotide triphosphate hydrolases"/>
    <property type="match status" value="4"/>
</dbReference>
<dbReference type="Pfam" id="PF00271">
    <property type="entry name" value="Helicase_C"/>
    <property type="match status" value="1"/>
</dbReference>
<dbReference type="PROSITE" id="PS51192">
    <property type="entry name" value="HELICASE_ATP_BIND_1"/>
    <property type="match status" value="1"/>
</dbReference>
<dbReference type="InterPro" id="IPR049012">
    <property type="entry name" value="Mutator_transp_dom"/>
</dbReference>
<evidence type="ECO:0000256" key="4">
    <source>
        <dbReference type="ARBA" id="ARBA00022806"/>
    </source>
</evidence>
<evidence type="ECO:0000313" key="13">
    <source>
        <dbReference type="EMBL" id="RHZ48037.1"/>
    </source>
</evidence>
<name>A0A397GC65_9GLOM</name>
<dbReference type="Pfam" id="PF00270">
    <property type="entry name" value="DEAD"/>
    <property type="match status" value="3"/>
</dbReference>
<evidence type="ECO:0000256" key="2">
    <source>
        <dbReference type="ARBA" id="ARBA00022741"/>
    </source>
</evidence>
<sequence>MASKWYTALVSQDSSNRKAYKRSNDSWIVTDFSSGIRVLDIHNEKKAFNFASNIINDVKIAEEVNYNAGYLFQRNKEIEYSLIPLLPGYVVYTSIGNKKFKLSILENNNQLLFFWEEYGCDTSYVNKKAQGFERMAFYYMLQEYGLSSNNSIISILGLNISEINNNLQQFILGKFPTIFQEQLENSKLNNAKKKEEIIQRSLKREQEKIDSKFIDNNKIDNIINGIYIKSDGKELSSKETQVLMLKNAEYKQTIYSRNRTIKTLKEKIIITEKKNIEVITSNNTEIQKLIKKEIDKNDLGSTIFISTSHYLSILFSLLCLNCSDFIVSNRTFKTKVIGFNIICIIKCHICKTSTQYSNEDTEIKFNSLVAGAALAGGINRNSFQTALATIGITNQNCKQTYHSYQTRLYKPIIEYIKLSNKTILLEIINQLKTNNLPSKEKVLPIGFDCSWSHSRNAHQASGEFLYLGNFSGYDYQPVIGFYTVEYSRSSKRSDDDSSTVLYKENFSGTSRQMEHAILIELLNDIMPILEECDFTLHICVDGDLETNRTLACIPAVSRIFADLKHISKNIRKNLYKYLNICKYICILFFKNNANAGLQKNNNQDNAPSEKETWYMQVEGLIQHLLDNHSLCWSDVCWIKDNPELELQEPTLKNYTQVEINNFRNVLTTIFRVPHGQGLVTTFRISYNEAFNRKILKYLDKRIDYWASYCTRHALIVIDQNDGLDIMISKICMAAIGKEFINSDMHNISNFVQERSQQVIRNRNIIQQRNEARKVKFANEKQELAGFDFDKELVSYKNKTIEQIQENIFWPSFGNLLKDFNVIVKCIACHAFAKKSSRGLCGVCSFYVDAGLWEQIIDNQYIPKGKQSEPLEIESLILLAATKIFGFEEFRDGQKEAIISYLDGRDIFVSMKTGGGKTLCYALSAVCSKGLTIIFSPLKALMEDQKVYNPELELQEPTLKNYTQVEINNFRNVLTTIFRVPHGQGLVTTFRISYNEAFNRKILKYLDKRIDYWASYCTRHALIVIDQNDGLDIMISKICMAAIGKEFINSDMHNISNFVQERSQQVIRNRNIIQQRNEARKVKFANEKQELAGFDFDKELVSYKNKTIEQIQENIFWPSFGNLLKDFNVIVKCIACHAFAKKSSRGLCGVCSFYVDAGLWEQIIDNQYIPKGKQSEPLEIESLILLAATKIFGFEEFRDGQKEAIISYLDGRDIFVSMKTGGGKTLCYALSAVCSKGLTIIFSPLKALMEDQKRELINVGIPCATLYANLAQGTRTQEKIFEEIACGLIKVLFVTPEKLISNEGFCRFITQLYNEKKVRFVIDEAHCIIAYHDFSPLKALMEDQKRELINVGIPCATLYANLAQGTRTQEKIFEEIACGLIKVLFVTPEKLISNEGFCRFITQLYNEKKVRFVIDEAHCIIAYHDFRKAWGKLGILKQRWKLAFIMLFTLTATCTRSEVDEICRNLFIEKNNFNLICGSISYRTEIVYNVKERKEIHDQYITEIIDIIKKNLHGRIIIYCSIHNNCEFLHTKLQENLANISIDFFHSGLRDDEREKKMNSWKTSNIQVIVATFAFGMGINSNNIRAVIHVGAPMSMMNLVQESGRAGRDGNFSNHIIFYSKKDIRTNYSIIAEYKEIGGIRKESIAVNEQDLINKLERASNKIFEAWSNEVSPPVCEKCDNCINKITKKPKLLDGKEEIIKLLEVVKFLTQERSKQISPDDIIDVFGGGKTAKVKQKKWDTLPVYPTEKRKVLKTKELISFTLLDLVVRGLVQEKIILRRPNEGNLGLSSSIIIVGVVNGASKCQYAKLAIFC</sequence>
<dbReference type="NCBIfam" id="TIGR00614">
    <property type="entry name" value="recQ_fam"/>
    <property type="match status" value="1"/>
</dbReference>
<dbReference type="STRING" id="1348612.A0A397GC65"/>
<keyword evidence="2" id="KW-0547">Nucleotide-binding</keyword>
<dbReference type="OrthoDB" id="2426001at2759"/>
<reference evidence="13 14" key="1">
    <citation type="submission" date="2018-08" db="EMBL/GenBank/DDBJ databases">
        <title>Genome and evolution of the arbuscular mycorrhizal fungus Diversispora epigaea (formerly Glomus versiforme) and its bacterial endosymbionts.</title>
        <authorList>
            <person name="Sun X."/>
            <person name="Fei Z."/>
            <person name="Harrison M."/>
        </authorList>
    </citation>
    <scope>NUCLEOTIDE SEQUENCE [LARGE SCALE GENOMIC DNA]</scope>
    <source>
        <strain evidence="13 14">IT104</strain>
    </source>
</reference>
<dbReference type="EC" id="5.6.2.4" evidence="10"/>
<comment type="caution">
    <text evidence="13">The sequence shown here is derived from an EMBL/GenBank/DDBJ whole genome shotgun (WGS) entry which is preliminary data.</text>
</comment>
<evidence type="ECO:0000256" key="1">
    <source>
        <dbReference type="ARBA" id="ARBA00005446"/>
    </source>
</evidence>
<dbReference type="Gene3D" id="1.10.10.10">
    <property type="entry name" value="Winged helix-like DNA-binding domain superfamily/Winged helix DNA-binding domain"/>
    <property type="match status" value="1"/>
</dbReference>
<dbReference type="Pfam" id="PF20700">
    <property type="entry name" value="Mutator"/>
    <property type="match status" value="1"/>
</dbReference>
<dbReference type="PANTHER" id="PTHR13710:SF153">
    <property type="entry name" value="RECQ-LIKE DNA HELICASE BLM"/>
    <property type="match status" value="1"/>
</dbReference>
<dbReference type="GO" id="GO:0005524">
    <property type="term" value="F:ATP binding"/>
    <property type="evidence" value="ECO:0007669"/>
    <property type="project" value="UniProtKB-KW"/>
</dbReference>
<evidence type="ECO:0000259" key="11">
    <source>
        <dbReference type="PROSITE" id="PS51192"/>
    </source>
</evidence>
<dbReference type="InterPro" id="IPR036388">
    <property type="entry name" value="WH-like_DNA-bd_sf"/>
</dbReference>
<comment type="similarity">
    <text evidence="1">Belongs to the helicase family. RecQ subfamily.</text>
</comment>
<dbReference type="GO" id="GO:0009378">
    <property type="term" value="F:four-way junction helicase activity"/>
    <property type="evidence" value="ECO:0007669"/>
    <property type="project" value="TreeGrafter"/>
</dbReference>